<dbReference type="GO" id="GO:0016491">
    <property type="term" value="F:oxidoreductase activity"/>
    <property type="evidence" value="ECO:0007669"/>
    <property type="project" value="UniProtKB-KW"/>
</dbReference>
<dbReference type="InterPro" id="IPR036188">
    <property type="entry name" value="FAD/NAD-bd_sf"/>
</dbReference>
<dbReference type="Pfam" id="PF07992">
    <property type="entry name" value="Pyr_redox_2"/>
    <property type="match status" value="1"/>
</dbReference>
<sequence>MWRFLRVTLALAAVTSICAAGPSTPPYNPEADHDAIIIGGGPSGLAALSSLARVRRNVLLIDSGEYRNGPTRHQHDILGVDGVDPAWFRYSARQQISHYETIRMFNGTVTNIESLNNNTMFRVAYQLVPGGKTLVRTSLKIVLATGMRDLLPATPGLREAWGKGIYWCPWCDGHEHADQRLGIMTSLKYVPDNAQEMWTLNQDIVAFTNGTDTPTMRATIDQSSPSGTEYLKLRNIPVENRIIRSIERTRNGGSNHNDPSLPTAPEYDQFRIHFDDGSFIDRDAIYGQFPKEQASTLGQRLGVHLVNGQLMSDIAKGSMTNIPGVYAVGDANSDGSDAVYHALWSGKRAAINIHVTIEKEAAQRQLR</sequence>
<evidence type="ECO:0000313" key="7">
    <source>
        <dbReference type="Proteomes" id="UP000054481"/>
    </source>
</evidence>
<feature type="signal peptide" evidence="4">
    <location>
        <begin position="1"/>
        <end position="20"/>
    </location>
</feature>
<dbReference type="EMBL" id="KQ030518">
    <property type="protein sequence ID" value="KJZ75278.1"/>
    <property type="molecule type" value="Genomic_DNA"/>
</dbReference>
<organism evidence="6 7">
    <name type="scientific">Hirsutella minnesotensis 3608</name>
    <dbReference type="NCBI Taxonomy" id="1043627"/>
    <lineage>
        <taxon>Eukaryota</taxon>
        <taxon>Fungi</taxon>
        <taxon>Dikarya</taxon>
        <taxon>Ascomycota</taxon>
        <taxon>Pezizomycotina</taxon>
        <taxon>Sordariomycetes</taxon>
        <taxon>Hypocreomycetidae</taxon>
        <taxon>Hypocreales</taxon>
        <taxon>Ophiocordycipitaceae</taxon>
        <taxon>Hirsutella</taxon>
    </lineage>
</organism>
<evidence type="ECO:0000256" key="4">
    <source>
        <dbReference type="SAM" id="SignalP"/>
    </source>
</evidence>
<name>A0A0F7ZUQ6_9HYPO</name>
<evidence type="ECO:0000313" key="6">
    <source>
        <dbReference type="EMBL" id="KJZ75278.1"/>
    </source>
</evidence>
<gene>
    <name evidence="6" type="ORF">HIM_05204</name>
</gene>
<evidence type="ECO:0000256" key="3">
    <source>
        <dbReference type="ARBA" id="ARBA00023002"/>
    </source>
</evidence>
<dbReference type="SUPFAM" id="SSF51905">
    <property type="entry name" value="FAD/NAD(P)-binding domain"/>
    <property type="match status" value="1"/>
</dbReference>
<feature type="domain" description="FAD/NAD(P)-binding" evidence="5">
    <location>
        <begin position="34"/>
        <end position="169"/>
    </location>
</feature>
<dbReference type="AlphaFoldDB" id="A0A0F7ZUQ6"/>
<accession>A0A0F7ZUQ6</accession>
<protein>
    <recommendedName>
        <fullName evidence="5">FAD/NAD(P)-binding domain-containing protein</fullName>
    </recommendedName>
</protein>
<keyword evidence="3" id="KW-0560">Oxidoreductase</keyword>
<evidence type="ECO:0000256" key="1">
    <source>
        <dbReference type="ARBA" id="ARBA00009333"/>
    </source>
</evidence>
<reference evidence="6 7" key="1">
    <citation type="journal article" date="2014" name="Genome Biol. Evol.">
        <title>Comparative genomics and transcriptomics analyses reveal divergent lifestyle features of nematode endoparasitic fungus Hirsutella minnesotensis.</title>
        <authorList>
            <person name="Lai Y."/>
            <person name="Liu K."/>
            <person name="Zhang X."/>
            <person name="Zhang X."/>
            <person name="Li K."/>
            <person name="Wang N."/>
            <person name="Shu C."/>
            <person name="Wu Y."/>
            <person name="Wang C."/>
            <person name="Bushley K.E."/>
            <person name="Xiang M."/>
            <person name="Liu X."/>
        </authorList>
    </citation>
    <scope>NUCLEOTIDE SEQUENCE [LARGE SCALE GENOMIC DNA]</scope>
    <source>
        <strain evidence="6 7">3608</strain>
    </source>
</reference>
<dbReference type="PRINTS" id="PR00368">
    <property type="entry name" value="FADPNR"/>
</dbReference>
<dbReference type="GO" id="GO:0097237">
    <property type="term" value="P:cellular response to toxic substance"/>
    <property type="evidence" value="ECO:0007669"/>
    <property type="project" value="UniProtKB-ARBA"/>
</dbReference>
<dbReference type="PANTHER" id="PTHR48105">
    <property type="entry name" value="THIOREDOXIN REDUCTASE 1-RELATED-RELATED"/>
    <property type="match status" value="1"/>
</dbReference>
<feature type="chain" id="PRO_5002526328" description="FAD/NAD(P)-binding domain-containing protein" evidence="4">
    <location>
        <begin position="21"/>
        <end position="367"/>
    </location>
</feature>
<dbReference type="InterPro" id="IPR050097">
    <property type="entry name" value="Ferredoxin-NADP_redctase_2"/>
</dbReference>
<comment type="similarity">
    <text evidence="1">Belongs to the class-II pyridine nucleotide-disulfide oxidoreductase family.</text>
</comment>
<dbReference type="Proteomes" id="UP000054481">
    <property type="component" value="Unassembled WGS sequence"/>
</dbReference>
<dbReference type="PRINTS" id="PR00469">
    <property type="entry name" value="PNDRDTASEII"/>
</dbReference>
<evidence type="ECO:0000256" key="2">
    <source>
        <dbReference type="ARBA" id="ARBA00022630"/>
    </source>
</evidence>
<proteinExistence type="inferred from homology"/>
<dbReference type="OrthoDB" id="4570620at2759"/>
<dbReference type="InterPro" id="IPR023753">
    <property type="entry name" value="FAD/NAD-binding_dom"/>
</dbReference>
<dbReference type="Gene3D" id="3.50.50.60">
    <property type="entry name" value="FAD/NAD(P)-binding domain"/>
    <property type="match status" value="3"/>
</dbReference>
<evidence type="ECO:0000259" key="5">
    <source>
        <dbReference type="Pfam" id="PF07992"/>
    </source>
</evidence>
<keyword evidence="7" id="KW-1185">Reference proteome</keyword>
<keyword evidence="2" id="KW-0285">Flavoprotein</keyword>
<keyword evidence="4" id="KW-0732">Signal</keyword>